<protein>
    <recommendedName>
        <fullName evidence="4">DUF4919 domain-containing protein</fullName>
    </recommendedName>
</protein>
<comment type="caution">
    <text evidence="2">The sequence shown here is derived from an EMBL/GenBank/DDBJ whole genome shotgun (WGS) entry which is preliminary data.</text>
</comment>
<name>A0ABP3UFA6_9FLAO</name>
<dbReference type="RefSeq" id="WP_343914562.1">
    <property type="nucleotide sequence ID" value="NZ_BAAAGE010000007.1"/>
</dbReference>
<gene>
    <name evidence="2" type="ORF">GCM10009430_45720</name>
</gene>
<accession>A0ABP3UFA6</accession>
<dbReference type="EMBL" id="BAAAGE010000007">
    <property type="protein sequence ID" value="GAA0732513.1"/>
    <property type="molecule type" value="Genomic_DNA"/>
</dbReference>
<feature type="chain" id="PRO_5047475977" description="DUF4919 domain-containing protein" evidence="1">
    <location>
        <begin position="20"/>
        <end position="248"/>
    </location>
</feature>
<evidence type="ECO:0000256" key="1">
    <source>
        <dbReference type="SAM" id="SignalP"/>
    </source>
</evidence>
<keyword evidence="1" id="KW-0732">Signal</keyword>
<dbReference type="Proteomes" id="UP001501758">
    <property type="component" value="Unassembled WGS sequence"/>
</dbReference>
<keyword evidence="3" id="KW-1185">Reference proteome</keyword>
<reference evidence="3" key="1">
    <citation type="journal article" date="2019" name="Int. J. Syst. Evol. Microbiol.">
        <title>The Global Catalogue of Microorganisms (GCM) 10K type strain sequencing project: providing services to taxonomists for standard genome sequencing and annotation.</title>
        <authorList>
            <consortium name="The Broad Institute Genomics Platform"/>
            <consortium name="The Broad Institute Genome Sequencing Center for Infectious Disease"/>
            <person name="Wu L."/>
            <person name="Ma J."/>
        </authorList>
    </citation>
    <scope>NUCLEOTIDE SEQUENCE [LARGE SCALE GENOMIC DNA]</scope>
    <source>
        <strain evidence="3">JCM 15974</strain>
    </source>
</reference>
<evidence type="ECO:0008006" key="4">
    <source>
        <dbReference type="Google" id="ProtNLM"/>
    </source>
</evidence>
<dbReference type="InterPro" id="IPR032578">
    <property type="entry name" value="DUF4919"/>
</dbReference>
<feature type="signal peptide" evidence="1">
    <location>
        <begin position="1"/>
        <end position="19"/>
    </location>
</feature>
<evidence type="ECO:0000313" key="2">
    <source>
        <dbReference type="EMBL" id="GAA0732513.1"/>
    </source>
</evidence>
<sequence length="248" mass="28720">MKQTFLLLIIFISINIVSAQNFNYQTDFKKLVEQSKDIESPNNYEKLKTEFIKNGENFTKEKVIALMAGQTASKYYDAYGHISNERSYQNAVRFPADTTYKYAKYYMGVNPISLSFNYGLWKTYEKDKDKKNAEKFKQRFNLLVESILTTGDGSNEKPFFVISPIDGQVIIRLYYGKEIGMMGSGEDTHGNFVDILEMVDKENSKSLNFVIDHAMGLFRKQLKEASEKEIEDKYEIDENGKIILKKKN</sequence>
<organism evidence="2 3">
    <name type="scientific">Aquimarina litoralis</name>
    <dbReference type="NCBI Taxonomy" id="584605"/>
    <lineage>
        <taxon>Bacteria</taxon>
        <taxon>Pseudomonadati</taxon>
        <taxon>Bacteroidota</taxon>
        <taxon>Flavobacteriia</taxon>
        <taxon>Flavobacteriales</taxon>
        <taxon>Flavobacteriaceae</taxon>
        <taxon>Aquimarina</taxon>
    </lineage>
</organism>
<evidence type="ECO:0000313" key="3">
    <source>
        <dbReference type="Proteomes" id="UP001501758"/>
    </source>
</evidence>
<dbReference type="Pfam" id="PF16266">
    <property type="entry name" value="DUF4919"/>
    <property type="match status" value="1"/>
</dbReference>
<proteinExistence type="predicted"/>